<accession>N6ZUA4</accession>
<dbReference type="GO" id="GO:0006355">
    <property type="term" value="P:regulation of DNA-templated transcription"/>
    <property type="evidence" value="ECO:0007669"/>
    <property type="project" value="InterPro"/>
</dbReference>
<evidence type="ECO:0000313" key="2">
    <source>
        <dbReference type="EMBL" id="ENO95724.1"/>
    </source>
</evidence>
<keyword evidence="3" id="KW-1185">Reference proteome</keyword>
<feature type="domain" description="ACT" evidence="1">
    <location>
        <begin position="92"/>
        <end position="173"/>
    </location>
</feature>
<feature type="domain" description="ACT" evidence="1">
    <location>
        <begin position="6"/>
        <end position="81"/>
    </location>
</feature>
<dbReference type="Proteomes" id="UP000013047">
    <property type="component" value="Unassembled WGS sequence"/>
</dbReference>
<dbReference type="SUPFAM" id="SSF55021">
    <property type="entry name" value="ACT-like"/>
    <property type="match status" value="2"/>
</dbReference>
<dbReference type="PANTHER" id="PTHR34875:SF6">
    <property type="entry name" value="UPF0237 PROTEIN MJ1558"/>
    <property type="match status" value="1"/>
</dbReference>
<dbReference type="InterPro" id="IPR045865">
    <property type="entry name" value="ACT-like_dom_sf"/>
</dbReference>
<evidence type="ECO:0000313" key="3">
    <source>
        <dbReference type="Proteomes" id="UP000013047"/>
    </source>
</evidence>
<proteinExistence type="predicted"/>
<dbReference type="EMBL" id="AMXF01000178">
    <property type="protein sequence ID" value="ENO95724.1"/>
    <property type="molecule type" value="Genomic_DNA"/>
</dbReference>
<evidence type="ECO:0000259" key="1">
    <source>
        <dbReference type="PROSITE" id="PS51671"/>
    </source>
</evidence>
<dbReference type="Gene3D" id="3.30.70.260">
    <property type="match status" value="2"/>
</dbReference>
<protein>
    <submittedName>
        <fullName evidence="2">Amino acid-binding ACT domain-containing protein</fullName>
    </submittedName>
</protein>
<comment type="caution">
    <text evidence="2">The sequence shown here is derived from an EMBL/GenBank/DDBJ whole genome shotgun (WGS) entry which is preliminary data.</text>
</comment>
<dbReference type="RefSeq" id="WP_004371642.1">
    <property type="nucleotide sequence ID" value="NZ_AMXF01000178.1"/>
</dbReference>
<dbReference type="InterPro" id="IPR002912">
    <property type="entry name" value="ACT_dom"/>
</dbReference>
<dbReference type="PANTHER" id="PTHR34875">
    <property type="entry name" value="UPF0237 PROTEIN MJ1558"/>
    <property type="match status" value="1"/>
</dbReference>
<dbReference type="Pfam" id="PF01842">
    <property type="entry name" value="ACT"/>
    <property type="match status" value="1"/>
</dbReference>
<dbReference type="InterPro" id="IPR050990">
    <property type="entry name" value="UPF0237/GcvR_regulator"/>
</dbReference>
<dbReference type="PIRSF" id="PIRSF028103">
    <property type="entry name" value="GcvR"/>
    <property type="match status" value="1"/>
</dbReference>
<name>N6ZUA4_9RHOO</name>
<organism evidence="2 3">
    <name type="scientific">Thauera phenylacetica B4P</name>
    <dbReference type="NCBI Taxonomy" id="1234382"/>
    <lineage>
        <taxon>Bacteria</taxon>
        <taxon>Pseudomonadati</taxon>
        <taxon>Pseudomonadota</taxon>
        <taxon>Betaproteobacteria</taxon>
        <taxon>Rhodocyclales</taxon>
        <taxon>Zoogloeaceae</taxon>
        <taxon>Thauera</taxon>
    </lineage>
</organism>
<gene>
    <name evidence="2" type="ORF">C667_17576</name>
</gene>
<sequence>MNLSFIVTLVGADRPGLVNALAECAAANGANWLDSSMAHLAGKFAGIVRLDVAEADADRLEAALRALSSTGLSLSIERGTAAAGAAGGELIRMELLAHDRPGIVRDISSVLAQHGASIERMDSACESASFSGEAMFRAELEVRVPASVSAGEVQAALESLANELMVDLKLETGA</sequence>
<dbReference type="Pfam" id="PF13740">
    <property type="entry name" value="ACT_6"/>
    <property type="match status" value="1"/>
</dbReference>
<reference evidence="2 3" key="1">
    <citation type="submission" date="2012-09" db="EMBL/GenBank/DDBJ databases">
        <title>Draft Genome Sequences of 6 Strains from Genus Thauera.</title>
        <authorList>
            <person name="Liu B."/>
            <person name="Shapleigh J.P."/>
            <person name="Frostegard A.H."/>
        </authorList>
    </citation>
    <scope>NUCLEOTIDE SEQUENCE [LARGE SCALE GENOMIC DNA]</scope>
    <source>
        <strain evidence="2 3">B4P</strain>
    </source>
</reference>
<dbReference type="InterPro" id="IPR016867">
    <property type="entry name" value="GcvR"/>
</dbReference>
<dbReference type="CDD" id="cd04869">
    <property type="entry name" value="ACT_GcvR_2"/>
    <property type="match status" value="1"/>
</dbReference>
<dbReference type="AlphaFoldDB" id="N6ZUA4"/>
<dbReference type="OrthoDB" id="9802815at2"/>
<dbReference type="PROSITE" id="PS51671">
    <property type="entry name" value="ACT"/>
    <property type="match status" value="2"/>
</dbReference>